<proteinExistence type="inferred from homology"/>
<reference evidence="3" key="2">
    <citation type="submission" date="2020-08" db="EMBL/GenBank/DDBJ databases">
        <authorList>
            <person name="Lai Q."/>
        </authorList>
    </citation>
    <scope>NUCLEOTIDE SEQUENCE</scope>
    <source>
        <strain evidence="3">S27-2</strain>
    </source>
</reference>
<dbReference type="PANTHER" id="PTHR37828:SF1">
    <property type="entry name" value="YCII-RELATED DOMAIN-CONTAINING PROTEIN"/>
    <property type="match status" value="1"/>
</dbReference>
<evidence type="ECO:0000256" key="1">
    <source>
        <dbReference type="ARBA" id="ARBA00007689"/>
    </source>
</evidence>
<dbReference type="InterPro" id="IPR005545">
    <property type="entry name" value="YCII"/>
</dbReference>
<sequence>MFLVDMHFSDMSKVTPELTELHKAYLAQEYAKGQLAFGGRKVPRTGGFIISKHTNQEELVQVLDSDPFIKQGAAIYTIKEFEPVMASDAFAPLLLG</sequence>
<organism evidence="3 4">
    <name type="scientific">Neptunicella marina</name>
    <dbReference type="NCBI Taxonomy" id="2125989"/>
    <lineage>
        <taxon>Bacteria</taxon>
        <taxon>Pseudomonadati</taxon>
        <taxon>Pseudomonadota</taxon>
        <taxon>Gammaproteobacteria</taxon>
        <taxon>Alteromonadales</taxon>
        <taxon>Alteromonadaceae</taxon>
        <taxon>Neptunicella</taxon>
    </lineage>
</organism>
<feature type="domain" description="YCII-related" evidence="2">
    <location>
        <begin position="16"/>
        <end position="81"/>
    </location>
</feature>
<evidence type="ECO:0000313" key="3">
    <source>
        <dbReference type="EMBL" id="MBC3765207.1"/>
    </source>
</evidence>
<name>A0A8J6IT17_9ALTE</name>
<comment type="similarity">
    <text evidence="1">Belongs to the YciI family.</text>
</comment>
<dbReference type="Gene3D" id="3.30.70.1060">
    <property type="entry name" value="Dimeric alpha+beta barrel"/>
    <property type="match status" value="1"/>
</dbReference>
<protein>
    <recommendedName>
        <fullName evidence="2">YCII-related domain-containing protein</fullName>
    </recommendedName>
</protein>
<comment type="caution">
    <text evidence="3">The sequence shown here is derived from an EMBL/GenBank/DDBJ whole genome shotgun (WGS) entry which is preliminary data.</text>
</comment>
<dbReference type="EMBL" id="JACNEP010000003">
    <property type="protein sequence ID" value="MBC3765207.1"/>
    <property type="molecule type" value="Genomic_DNA"/>
</dbReference>
<reference evidence="3" key="1">
    <citation type="journal article" date="2018" name="Int. J. Syst. Evol. Microbiol.">
        <title>Neptunicella marina gen. nov., sp. nov., isolated from surface seawater.</title>
        <authorList>
            <person name="Liu X."/>
            <person name="Lai Q."/>
            <person name="Du Y."/>
            <person name="Zhang X."/>
            <person name="Liu Z."/>
            <person name="Sun F."/>
            <person name="Shao Z."/>
        </authorList>
    </citation>
    <scope>NUCLEOTIDE SEQUENCE</scope>
    <source>
        <strain evidence="3">S27-2</strain>
    </source>
</reference>
<keyword evidence="4" id="KW-1185">Reference proteome</keyword>
<dbReference type="Pfam" id="PF03795">
    <property type="entry name" value="YCII"/>
    <property type="match status" value="1"/>
</dbReference>
<evidence type="ECO:0000259" key="2">
    <source>
        <dbReference type="Pfam" id="PF03795"/>
    </source>
</evidence>
<dbReference type="PANTHER" id="PTHR37828">
    <property type="entry name" value="GSR2449 PROTEIN"/>
    <property type="match status" value="1"/>
</dbReference>
<accession>A0A8J6IT17</accession>
<evidence type="ECO:0000313" key="4">
    <source>
        <dbReference type="Proteomes" id="UP000601768"/>
    </source>
</evidence>
<dbReference type="Proteomes" id="UP000601768">
    <property type="component" value="Unassembled WGS sequence"/>
</dbReference>
<dbReference type="SUPFAM" id="SSF54909">
    <property type="entry name" value="Dimeric alpha+beta barrel"/>
    <property type="match status" value="1"/>
</dbReference>
<dbReference type="InterPro" id="IPR011008">
    <property type="entry name" value="Dimeric_a/b-barrel"/>
</dbReference>
<dbReference type="AlphaFoldDB" id="A0A8J6IT17"/>
<dbReference type="RefSeq" id="WP_186505684.1">
    <property type="nucleotide sequence ID" value="NZ_JACNEP010000003.1"/>
</dbReference>
<gene>
    <name evidence="3" type="ORF">H8B19_04925</name>
</gene>